<keyword evidence="2" id="KW-1185">Reference proteome</keyword>
<dbReference type="RefSeq" id="WP_282590565.1">
    <property type="nucleotide sequence ID" value="NZ_JAPAAF010000004.1"/>
</dbReference>
<accession>A0AA41Y1X1</accession>
<dbReference type="AlphaFoldDB" id="A0AA41Y1X1"/>
<gene>
    <name evidence="1" type="ORF">N2K84_04380</name>
</gene>
<sequence length="41" mass="4621">MIPFVCHEVGKDRKRAAKPAGLDVLQLEKTLKMASHFPMLL</sequence>
<protein>
    <submittedName>
        <fullName evidence="1">Uncharacterized protein</fullName>
    </submittedName>
</protein>
<organism evidence="1 2">
    <name type="scientific">Gaoshiqia sediminis</name>
    <dbReference type="NCBI Taxonomy" id="2986998"/>
    <lineage>
        <taxon>Bacteria</taxon>
        <taxon>Pseudomonadati</taxon>
        <taxon>Bacteroidota</taxon>
        <taxon>Bacteroidia</taxon>
        <taxon>Marinilabiliales</taxon>
        <taxon>Prolixibacteraceae</taxon>
        <taxon>Gaoshiqia</taxon>
    </lineage>
</organism>
<dbReference type="EMBL" id="JAPAAF010000004">
    <property type="protein sequence ID" value="MCW0481956.1"/>
    <property type="molecule type" value="Genomic_DNA"/>
</dbReference>
<evidence type="ECO:0000313" key="1">
    <source>
        <dbReference type="EMBL" id="MCW0481956.1"/>
    </source>
</evidence>
<reference evidence="1" key="1">
    <citation type="submission" date="2022-10" db="EMBL/GenBank/DDBJ databases">
        <title>Gaoshiqiia sediminis gen. nov., sp. nov., isolated from coastal sediment.</title>
        <authorList>
            <person name="Yu W.X."/>
            <person name="Mu D.S."/>
            <person name="Du J.Z."/>
            <person name="Liang Y.Q."/>
        </authorList>
    </citation>
    <scope>NUCLEOTIDE SEQUENCE</scope>
    <source>
        <strain evidence="1">A06</strain>
    </source>
</reference>
<dbReference type="Proteomes" id="UP001163821">
    <property type="component" value="Unassembled WGS sequence"/>
</dbReference>
<name>A0AA41Y1X1_9BACT</name>
<evidence type="ECO:0000313" key="2">
    <source>
        <dbReference type="Proteomes" id="UP001163821"/>
    </source>
</evidence>
<proteinExistence type="predicted"/>
<comment type="caution">
    <text evidence="1">The sequence shown here is derived from an EMBL/GenBank/DDBJ whole genome shotgun (WGS) entry which is preliminary data.</text>
</comment>